<evidence type="ECO:0000256" key="4">
    <source>
        <dbReference type="SAM" id="MobiDB-lite"/>
    </source>
</evidence>
<evidence type="ECO:0000313" key="6">
    <source>
        <dbReference type="EMBL" id="TXH80238.1"/>
    </source>
</evidence>
<feature type="compositionally biased region" description="Low complexity" evidence="4">
    <location>
        <begin position="152"/>
        <end position="162"/>
    </location>
</feature>
<feature type="compositionally biased region" description="Basic and acidic residues" evidence="4">
    <location>
        <begin position="141"/>
        <end position="151"/>
    </location>
</feature>
<keyword evidence="3" id="KW-0326">Glycosidase</keyword>
<sequence>MAHALPDPDLRPGQPWPLGATLTADSGETGVNFAVWSPDAEAIELCLFDAAGREALRRLALPACSEGVWHGFLPAGGVGLVYGLRAHGPWAPGRGHWFNPAKLLLDPWAQEVVGSYGRQQPGAADDVELAARLAAFRAARSDDPRLPDPRDNAAFAPKARVPAPAPAPAYDRPPRPHIPRERTVLYEAHVRALTMRHPDIPPALRGSYAALAHPVMLDHYRALGLTTLSLLPLHFRADEAALQRRGLTNHWGYAPAAWLAPEPRYWSGRAGTTPTGELAGAIDALHAAGLEVVLDVVFNHTAELDADGPMLSLRGLANARAYHLDPQDPACYRDWSGCGNAVNLGEPRMVELVVGALRHWAARYRIDGFRLDLAVTTGRDRHGHFDTGAPLFAAIAADPLLARLKWIAEPWDLGPDGYRLGGFAPGWMEWNDRFRDTMRAWWLCGGGDRGAFAHRFAGSAAEFDHDRRAPTASINFLCAHDGFGLRDVVSHDHRHNEANGEHNRDGHPHNHSWNCGVEGPSADPDVLALRARLQRALLASLLLAQGTPMLLAGDEIGHSQRGNNNAYCQDNETTWLDWAAADRELLACARRLLALRAAHPALRQVAWLRGPEHGEAASVRWLRPDGAELQAADWNDPRERALAILLHPPGLRPHTVEHIAKPAAAAPARSVLLLVNPAAAACRFRLPAGGWSPVFDSARADGGPAPPAPGHESHPVEPVLSARTVLVLLESAQHHQES</sequence>
<dbReference type="GO" id="GO:0005980">
    <property type="term" value="P:glycogen catabolic process"/>
    <property type="evidence" value="ECO:0007669"/>
    <property type="project" value="InterPro"/>
</dbReference>
<dbReference type="InterPro" id="IPR044505">
    <property type="entry name" value="GlgX_Isoamylase_N_E_set"/>
</dbReference>
<dbReference type="InterPro" id="IPR011837">
    <property type="entry name" value="Glycogen_debranch_GlgX"/>
</dbReference>
<comment type="similarity">
    <text evidence="1">Belongs to the glycosyl hydrolase 13 family.</text>
</comment>
<keyword evidence="2" id="KW-0378">Hydrolase</keyword>
<dbReference type="Gene3D" id="2.60.40.10">
    <property type="entry name" value="Immunoglobulins"/>
    <property type="match status" value="1"/>
</dbReference>
<dbReference type="NCBIfam" id="TIGR02100">
    <property type="entry name" value="glgX_debranch"/>
    <property type="match status" value="1"/>
</dbReference>
<dbReference type="AlphaFoldDB" id="A0A5C7S8R7"/>
<organism evidence="6 7">
    <name type="scientific">Thauera aminoaromatica</name>
    <dbReference type="NCBI Taxonomy" id="164330"/>
    <lineage>
        <taxon>Bacteria</taxon>
        <taxon>Pseudomonadati</taxon>
        <taxon>Pseudomonadota</taxon>
        <taxon>Betaproteobacteria</taxon>
        <taxon>Rhodocyclales</taxon>
        <taxon>Zoogloeaceae</taxon>
        <taxon>Thauera</taxon>
    </lineage>
</organism>
<dbReference type="InterPro" id="IPR013783">
    <property type="entry name" value="Ig-like_fold"/>
</dbReference>
<dbReference type="Gene3D" id="2.60.40.1180">
    <property type="entry name" value="Golgi alpha-mannosidase II"/>
    <property type="match status" value="1"/>
</dbReference>
<dbReference type="PANTHER" id="PTHR43002">
    <property type="entry name" value="GLYCOGEN DEBRANCHING ENZYME"/>
    <property type="match status" value="1"/>
</dbReference>
<dbReference type="SUPFAM" id="SSF51445">
    <property type="entry name" value="(Trans)glycosidases"/>
    <property type="match status" value="1"/>
</dbReference>
<dbReference type="InterPro" id="IPR014756">
    <property type="entry name" value="Ig_E-set"/>
</dbReference>
<dbReference type="SUPFAM" id="SSF81296">
    <property type="entry name" value="E set domains"/>
    <property type="match status" value="1"/>
</dbReference>
<proteinExistence type="inferred from homology"/>
<dbReference type="CDD" id="cd11326">
    <property type="entry name" value="AmyAc_Glg_debranch"/>
    <property type="match status" value="1"/>
</dbReference>
<dbReference type="InterPro" id="IPR006047">
    <property type="entry name" value="GH13_cat_dom"/>
</dbReference>
<dbReference type="GO" id="GO:0004135">
    <property type="term" value="F:amylo-alpha-1,6-glucosidase activity"/>
    <property type="evidence" value="ECO:0007669"/>
    <property type="project" value="InterPro"/>
</dbReference>
<dbReference type="EMBL" id="SSFD01000317">
    <property type="protein sequence ID" value="TXH80238.1"/>
    <property type="molecule type" value="Genomic_DNA"/>
</dbReference>
<protein>
    <submittedName>
        <fullName evidence="6">Glycogen debranching protein GlgX</fullName>
    </submittedName>
</protein>
<dbReference type="InterPro" id="IPR013780">
    <property type="entry name" value="Glyco_hydro_b"/>
</dbReference>
<feature type="region of interest" description="Disordered" evidence="4">
    <location>
        <begin position="141"/>
        <end position="178"/>
    </location>
</feature>
<evidence type="ECO:0000256" key="1">
    <source>
        <dbReference type="ARBA" id="ARBA00008061"/>
    </source>
</evidence>
<dbReference type="InterPro" id="IPR017853">
    <property type="entry name" value="GH"/>
</dbReference>
<accession>A0A5C7S8R7</accession>
<evidence type="ECO:0000313" key="7">
    <source>
        <dbReference type="Proteomes" id="UP000321192"/>
    </source>
</evidence>
<feature type="domain" description="Glycosyl hydrolase family 13 catalytic" evidence="5">
    <location>
        <begin position="229"/>
        <end position="596"/>
    </location>
</feature>
<gene>
    <name evidence="6" type="primary">glgX</name>
    <name evidence="6" type="ORF">E6Q80_19075</name>
</gene>
<dbReference type="SMART" id="SM00642">
    <property type="entry name" value="Aamy"/>
    <property type="match status" value="1"/>
</dbReference>
<evidence type="ECO:0000259" key="5">
    <source>
        <dbReference type="SMART" id="SM00642"/>
    </source>
</evidence>
<evidence type="ECO:0000256" key="3">
    <source>
        <dbReference type="ARBA" id="ARBA00023295"/>
    </source>
</evidence>
<dbReference type="InterPro" id="IPR004193">
    <property type="entry name" value="Glyco_hydro_13_N"/>
</dbReference>
<dbReference type="Proteomes" id="UP000321192">
    <property type="component" value="Unassembled WGS sequence"/>
</dbReference>
<name>A0A5C7S8R7_THASP</name>
<reference evidence="6 7" key="1">
    <citation type="submission" date="2018-09" db="EMBL/GenBank/DDBJ databases">
        <title>Metagenome Assembled Genomes from an Advanced Water Purification Facility.</title>
        <authorList>
            <person name="Stamps B.W."/>
            <person name="Spear J.R."/>
        </authorList>
    </citation>
    <scope>NUCLEOTIDE SEQUENCE [LARGE SCALE GENOMIC DNA]</scope>
    <source>
        <strain evidence="6">Bin_27_1</strain>
    </source>
</reference>
<dbReference type="Gene3D" id="3.20.20.80">
    <property type="entry name" value="Glycosidases"/>
    <property type="match status" value="1"/>
</dbReference>
<evidence type="ECO:0000256" key="2">
    <source>
        <dbReference type="ARBA" id="ARBA00022801"/>
    </source>
</evidence>
<comment type="caution">
    <text evidence="6">The sequence shown here is derived from an EMBL/GenBank/DDBJ whole genome shotgun (WGS) entry which is preliminary data.</text>
</comment>
<dbReference type="CDD" id="cd02856">
    <property type="entry name" value="E_set_GDE_Isoamylase_N"/>
    <property type="match status" value="1"/>
</dbReference>
<dbReference type="Pfam" id="PF02922">
    <property type="entry name" value="CBM_48"/>
    <property type="match status" value="1"/>
</dbReference>
<dbReference type="SUPFAM" id="SSF51011">
    <property type="entry name" value="Glycosyl hydrolase domain"/>
    <property type="match status" value="1"/>
</dbReference>